<dbReference type="PANTHER" id="PTHR41164:SF1">
    <property type="entry name" value="CURLI PRODUCTION ASSEMBLY_TRANSPORT COMPONENT CSGG"/>
    <property type="match status" value="1"/>
</dbReference>
<evidence type="ECO:0000313" key="8">
    <source>
        <dbReference type="Proteomes" id="UP000185062"/>
    </source>
</evidence>
<dbReference type="Pfam" id="PF03783">
    <property type="entry name" value="CsgG"/>
    <property type="match status" value="1"/>
</dbReference>
<protein>
    <submittedName>
        <fullName evidence="7">Curli biogenesis system outer membrane secretion channel CsgG</fullName>
    </submittedName>
</protein>
<dbReference type="AlphaFoldDB" id="A0A1N6G455"/>
<keyword evidence="4" id="KW-0564">Palmitate</keyword>
<evidence type="ECO:0000256" key="1">
    <source>
        <dbReference type="ARBA" id="ARBA00022475"/>
    </source>
</evidence>
<keyword evidence="5" id="KW-0449">Lipoprotein</keyword>
<dbReference type="InterPro" id="IPR005534">
    <property type="entry name" value="Curli_assmbl/transp-comp_CsgG"/>
</dbReference>
<evidence type="ECO:0000256" key="2">
    <source>
        <dbReference type="ARBA" id="ARBA00022729"/>
    </source>
</evidence>
<keyword evidence="1" id="KW-1003">Cell membrane</keyword>
<gene>
    <name evidence="7" type="ORF">SAMN02743940_0541</name>
</gene>
<dbReference type="GO" id="GO:0030288">
    <property type="term" value="C:outer membrane-bounded periplasmic space"/>
    <property type="evidence" value="ECO:0007669"/>
    <property type="project" value="InterPro"/>
</dbReference>
<dbReference type="RefSeq" id="WP_051537513.1">
    <property type="nucleotide sequence ID" value="NZ_FSRO01000001.1"/>
</dbReference>
<accession>A0A1N6G455</accession>
<dbReference type="eggNOG" id="COG1462">
    <property type="taxonomic scope" value="Bacteria"/>
</dbReference>
<dbReference type="EMBL" id="FSRO01000001">
    <property type="protein sequence ID" value="SIO02287.1"/>
    <property type="molecule type" value="Genomic_DNA"/>
</dbReference>
<name>A0A1N6G455_9PROT</name>
<sequence>MSIALPIAPRLGILLATAAIAMTGCTTLFQPISSSKAQIGYRSQVIDDLLALPPPAEKIIVAVYKFRDQTGQYKQSATSTLNYSTAVTQGATSMLIKALEDAGQGKWFTVVERESLPNLLNERKIIRQTRMQYMSREDLSKLPPLPPMIYAPVILDGGIIAYETNLLTGGLGAKYLGIGGDTQFQRDTVTIFLRAVAVQDGRVLKSVQTSKTIFSVKLDASVFKFVGFKELLEAEAGFSSNEPPQMAVLEAIERGVYSMIMEGAIDGLWSFQNPTLGQRLIRHYLEEKHAKAVPVYGSNGELEGFRMAPPDTTSEIPAATGVDAATHHND</sequence>
<proteinExistence type="predicted"/>
<evidence type="ECO:0000256" key="6">
    <source>
        <dbReference type="SAM" id="MobiDB-lite"/>
    </source>
</evidence>
<evidence type="ECO:0000256" key="4">
    <source>
        <dbReference type="ARBA" id="ARBA00023139"/>
    </source>
</evidence>
<keyword evidence="3" id="KW-0472">Membrane</keyword>
<evidence type="ECO:0000256" key="3">
    <source>
        <dbReference type="ARBA" id="ARBA00023136"/>
    </source>
</evidence>
<keyword evidence="8" id="KW-1185">Reference proteome</keyword>
<keyword evidence="2" id="KW-0732">Signal</keyword>
<feature type="region of interest" description="Disordered" evidence="6">
    <location>
        <begin position="308"/>
        <end position="330"/>
    </location>
</feature>
<evidence type="ECO:0000313" key="7">
    <source>
        <dbReference type="EMBL" id="SIO02287.1"/>
    </source>
</evidence>
<reference evidence="7 8" key="1">
    <citation type="submission" date="2016-12" db="EMBL/GenBank/DDBJ databases">
        <authorList>
            <person name="Song W.-J."/>
            <person name="Kurnit D.M."/>
        </authorList>
    </citation>
    <scope>NUCLEOTIDE SEQUENCE [LARGE SCALE GENOMIC DNA]</scope>
    <source>
        <strain evidence="7 8">ATCC 49181</strain>
    </source>
</reference>
<dbReference type="Proteomes" id="UP000185062">
    <property type="component" value="Unassembled WGS sequence"/>
</dbReference>
<dbReference type="Gene3D" id="3.40.50.10610">
    <property type="entry name" value="ABC-type transport auxiliary lipoprotein component"/>
    <property type="match status" value="2"/>
</dbReference>
<evidence type="ECO:0000256" key="5">
    <source>
        <dbReference type="ARBA" id="ARBA00023288"/>
    </source>
</evidence>
<dbReference type="PANTHER" id="PTHR41164">
    <property type="entry name" value="CURLI PRODUCTION ASSEMBLY/TRANSPORT COMPONENT CSGG"/>
    <property type="match status" value="1"/>
</dbReference>
<organism evidence="7 8">
    <name type="scientific">Nitrosomonas cryotolerans ATCC 49181</name>
    <dbReference type="NCBI Taxonomy" id="1131553"/>
    <lineage>
        <taxon>Bacteria</taxon>
        <taxon>Pseudomonadati</taxon>
        <taxon>Pseudomonadota</taxon>
        <taxon>Betaproteobacteria</taxon>
        <taxon>Nitrosomonadales</taxon>
        <taxon>Nitrosomonadaceae</taxon>
        <taxon>Nitrosomonas</taxon>
    </lineage>
</organism>
<dbReference type="STRING" id="44575.SAMN05216419_100567"/>